<evidence type="ECO:0000256" key="1">
    <source>
        <dbReference type="ARBA" id="ARBA00022603"/>
    </source>
</evidence>
<evidence type="ECO:0000259" key="5">
    <source>
        <dbReference type="Pfam" id="PF13649"/>
    </source>
</evidence>
<dbReference type="Gene3D" id="3.40.50.150">
    <property type="entry name" value="Vaccinia Virus protein VP39"/>
    <property type="match status" value="1"/>
</dbReference>
<dbReference type="PANTHER" id="PTHR13610">
    <property type="entry name" value="METHYLTRANSFERASE DOMAIN-CONTAINING PROTEIN"/>
    <property type="match status" value="1"/>
</dbReference>
<dbReference type="PANTHER" id="PTHR13610:SF9">
    <property type="entry name" value="FI06469P"/>
    <property type="match status" value="1"/>
</dbReference>
<dbReference type="Pfam" id="PF13649">
    <property type="entry name" value="Methyltransf_25"/>
    <property type="match status" value="1"/>
</dbReference>
<keyword evidence="1 6" id="KW-0489">Methyltransferase</keyword>
<dbReference type="Proteomes" id="UP000778523">
    <property type="component" value="Unassembled WGS sequence"/>
</dbReference>
<dbReference type="GO" id="GO:0008168">
    <property type="term" value="F:methyltransferase activity"/>
    <property type="evidence" value="ECO:0007669"/>
    <property type="project" value="UniProtKB-KW"/>
</dbReference>
<comment type="caution">
    <text evidence="6">The sequence shown here is derived from an EMBL/GenBank/DDBJ whole genome shotgun (WGS) entry which is preliminary data.</text>
</comment>
<evidence type="ECO:0000256" key="4">
    <source>
        <dbReference type="SAM" id="Phobius"/>
    </source>
</evidence>
<keyword evidence="2" id="KW-0808">Transferase</keyword>
<dbReference type="InterPro" id="IPR026170">
    <property type="entry name" value="FAM173A/B"/>
</dbReference>
<dbReference type="GO" id="GO:0032259">
    <property type="term" value="P:methylation"/>
    <property type="evidence" value="ECO:0007669"/>
    <property type="project" value="UniProtKB-KW"/>
</dbReference>
<keyword evidence="4" id="KW-0472">Membrane</keyword>
<evidence type="ECO:0000256" key="3">
    <source>
        <dbReference type="ARBA" id="ARBA00022691"/>
    </source>
</evidence>
<dbReference type="RefSeq" id="WP_170020158.1">
    <property type="nucleotide sequence ID" value="NZ_JABCSC020000001.1"/>
</dbReference>
<organism evidence="6 7">
    <name type="scientific">Uliginosibacterium aquaticum</name>
    <dbReference type="NCBI Taxonomy" id="2731212"/>
    <lineage>
        <taxon>Bacteria</taxon>
        <taxon>Pseudomonadati</taxon>
        <taxon>Pseudomonadota</taxon>
        <taxon>Betaproteobacteria</taxon>
        <taxon>Rhodocyclales</taxon>
        <taxon>Zoogloeaceae</taxon>
        <taxon>Uliginosibacterium</taxon>
    </lineage>
</organism>
<reference evidence="6 7" key="1">
    <citation type="submission" date="2020-06" db="EMBL/GenBank/DDBJ databases">
        <title>Draft genome of Uliginosibacterium sp. IMCC34675.</title>
        <authorList>
            <person name="Song J."/>
        </authorList>
    </citation>
    <scope>NUCLEOTIDE SEQUENCE [LARGE SCALE GENOMIC DNA]</scope>
    <source>
        <strain evidence="6 7">IMCC34675</strain>
    </source>
</reference>
<evidence type="ECO:0000256" key="2">
    <source>
        <dbReference type="ARBA" id="ARBA00022679"/>
    </source>
</evidence>
<dbReference type="EMBL" id="JABCSC020000001">
    <property type="protein sequence ID" value="NSL53842.1"/>
    <property type="molecule type" value="Genomic_DNA"/>
</dbReference>
<dbReference type="SUPFAM" id="SSF53335">
    <property type="entry name" value="S-adenosyl-L-methionine-dependent methyltransferases"/>
    <property type="match status" value="1"/>
</dbReference>
<feature type="transmembrane region" description="Helical" evidence="4">
    <location>
        <begin position="33"/>
        <end position="51"/>
    </location>
</feature>
<keyword evidence="4" id="KW-0812">Transmembrane</keyword>
<dbReference type="InterPro" id="IPR041698">
    <property type="entry name" value="Methyltransf_25"/>
</dbReference>
<accession>A0ABX2ICU9</accession>
<feature type="transmembrane region" description="Helical" evidence="4">
    <location>
        <begin position="56"/>
        <end position="73"/>
    </location>
</feature>
<feature type="domain" description="Methyltransferase" evidence="5">
    <location>
        <begin position="125"/>
        <end position="197"/>
    </location>
</feature>
<dbReference type="CDD" id="cd02440">
    <property type="entry name" value="AdoMet_MTases"/>
    <property type="match status" value="1"/>
</dbReference>
<dbReference type="InterPro" id="IPR029063">
    <property type="entry name" value="SAM-dependent_MTases_sf"/>
</dbReference>
<sequence length="254" mass="27970">MPTHIVKALAAQAAGLILVYSLGQNGWLPALPAIGLALLQGVLAASAALLLSSPRWWLPIHFLFCPALVLASASGLPTWLYGATFLALCLIYWSSFRTQVPLFLSNRITVHRLAASLPSSDSLKVLDAGSGTGSFVRHLARLRPNWKIRGLESAPAPLWLSRWLARKTPAAQLQRGDIWAHPFGEYDLVYAFLSPVPMPALWRKARKEMKAGSLLVSNSFAIPDVKPESIIKIDDRRQTRLYCYRIPGTKPTKP</sequence>
<keyword evidence="4" id="KW-1133">Transmembrane helix</keyword>
<protein>
    <submittedName>
        <fullName evidence="6">Class I SAM-dependent methyltransferase</fullName>
    </submittedName>
</protein>
<proteinExistence type="predicted"/>
<keyword evidence="3" id="KW-0949">S-adenosyl-L-methionine</keyword>
<evidence type="ECO:0000313" key="6">
    <source>
        <dbReference type="EMBL" id="NSL53842.1"/>
    </source>
</evidence>
<gene>
    <name evidence="6" type="ORF">HJ583_002270</name>
</gene>
<keyword evidence="7" id="KW-1185">Reference proteome</keyword>
<evidence type="ECO:0000313" key="7">
    <source>
        <dbReference type="Proteomes" id="UP000778523"/>
    </source>
</evidence>
<name>A0ABX2ICU9_9RHOO</name>